<dbReference type="Proteomes" id="UP000813461">
    <property type="component" value="Unassembled WGS sequence"/>
</dbReference>
<evidence type="ECO:0000313" key="2">
    <source>
        <dbReference type="Proteomes" id="UP000813461"/>
    </source>
</evidence>
<keyword evidence="2" id="KW-1185">Reference proteome</keyword>
<protein>
    <submittedName>
        <fullName evidence="1">Uncharacterized protein</fullName>
    </submittedName>
</protein>
<proteinExistence type="predicted"/>
<accession>A0A8K0W1A4</accession>
<dbReference type="EMBL" id="JAGMVJ010000005">
    <property type="protein sequence ID" value="KAH7090329.1"/>
    <property type="molecule type" value="Genomic_DNA"/>
</dbReference>
<gene>
    <name evidence="1" type="ORF">FB567DRAFT_589729</name>
</gene>
<comment type="caution">
    <text evidence="1">The sequence shown here is derived from an EMBL/GenBank/DDBJ whole genome shotgun (WGS) entry which is preliminary data.</text>
</comment>
<evidence type="ECO:0000313" key="1">
    <source>
        <dbReference type="EMBL" id="KAH7090329.1"/>
    </source>
</evidence>
<dbReference type="OrthoDB" id="10596988at2759"/>
<sequence length="225" mass="25814">MAALPPKPRYYILPVHLPWPYLVRMDDLNERESTRASETYSSTISTTRNGEALRRNLTKLIMARFGEVDMSKYRLITRRADANDRRESSRQIQAWAETYQTSWIATSWIATSSWIQKYIAGAVIWSDYQVLLNNFNRHIKLLEFAPAGETAGARTARRRRARAYKKALRIHHEHIHTGAAAIIQEAQKNATDALANGPSEVKQLELQKVASFLRRYQNGLQATNT</sequence>
<name>A0A8K0W1A4_9PLEO</name>
<reference evidence="1" key="1">
    <citation type="journal article" date="2021" name="Nat. Commun.">
        <title>Genetic determinants of endophytism in the Arabidopsis root mycobiome.</title>
        <authorList>
            <person name="Mesny F."/>
            <person name="Miyauchi S."/>
            <person name="Thiergart T."/>
            <person name="Pickel B."/>
            <person name="Atanasova L."/>
            <person name="Karlsson M."/>
            <person name="Huettel B."/>
            <person name="Barry K.W."/>
            <person name="Haridas S."/>
            <person name="Chen C."/>
            <person name="Bauer D."/>
            <person name="Andreopoulos W."/>
            <person name="Pangilinan J."/>
            <person name="LaButti K."/>
            <person name="Riley R."/>
            <person name="Lipzen A."/>
            <person name="Clum A."/>
            <person name="Drula E."/>
            <person name="Henrissat B."/>
            <person name="Kohler A."/>
            <person name="Grigoriev I.V."/>
            <person name="Martin F.M."/>
            <person name="Hacquard S."/>
        </authorList>
    </citation>
    <scope>NUCLEOTIDE SEQUENCE</scope>
    <source>
        <strain evidence="1">MPI-SDFR-AT-0120</strain>
    </source>
</reference>
<organism evidence="1 2">
    <name type="scientific">Paraphoma chrysanthemicola</name>
    <dbReference type="NCBI Taxonomy" id="798071"/>
    <lineage>
        <taxon>Eukaryota</taxon>
        <taxon>Fungi</taxon>
        <taxon>Dikarya</taxon>
        <taxon>Ascomycota</taxon>
        <taxon>Pezizomycotina</taxon>
        <taxon>Dothideomycetes</taxon>
        <taxon>Pleosporomycetidae</taxon>
        <taxon>Pleosporales</taxon>
        <taxon>Pleosporineae</taxon>
        <taxon>Phaeosphaeriaceae</taxon>
        <taxon>Paraphoma</taxon>
    </lineage>
</organism>
<dbReference type="AlphaFoldDB" id="A0A8K0W1A4"/>